<reference evidence="2 3" key="1">
    <citation type="journal article" date="2017" name="Int. J. Syst. Evol. Microbiol.">
        <title>Solibacillus kalamii sp. nov., isolated from a high-efficiency particulate arrestance filter system used in the International Space Station.</title>
        <authorList>
            <person name="Checinska Sielaff A."/>
            <person name="Kumar R.M."/>
            <person name="Pal D."/>
            <person name="Mayilraj S."/>
            <person name="Venkateswaran K."/>
        </authorList>
    </citation>
    <scope>NUCLEOTIDE SEQUENCE [LARGE SCALE GENOMIC DNA]</scope>
    <source>
        <strain evidence="2 3">ISSFR-015</strain>
    </source>
</reference>
<protein>
    <submittedName>
        <fullName evidence="2">ABC transporter permease</fullName>
    </submittedName>
</protein>
<dbReference type="Proteomes" id="UP000196594">
    <property type="component" value="Unassembled WGS sequence"/>
</dbReference>
<accession>A0ABX3ZEH2</accession>
<feature type="transmembrane region" description="Helical" evidence="1">
    <location>
        <begin position="72"/>
        <end position="91"/>
    </location>
</feature>
<comment type="caution">
    <text evidence="2">The sequence shown here is derived from an EMBL/GenBank/DDBJ whole genome shotgun (WGS) entry which is preliminary data.</text>
</comment>
<evidence type="ECO:0000256" key="1">
    <source>
        <dbReference type="SAM" id="Phobius"/>
    </source>
</evidence>
<keyword evidence="1" id="KW-1133">Transmembrane helix</keyword>
<keyword evidence="1" id="KW-0472">Membrane</keyword>
<organism evidence="2 3">
    <name type="scientific">Solibacillus kalamii</name>
    <dbReference type="NCBI Taxonomy" id="1748298"/>
    <lineage>
        <taxon>Bacteria</taxon>
        <taxon>Bacillati</taxon>
        <taxon>Bacillota</taxon>
        <taxon>Bacilli</taxon>
        <taxon>Bacillales</taxon>
        <taxon>Caryophanaceae</taxon>
        <taxon>Solibacillus</taxon>
    </lineage>
</organism>
<proteinExistence type="predicted"/>
<evidence type="ECO:0000313" key="3">
    <source>
        <dbReference type="Proteomes" id="UP000196594"/>
    </source>
</evidence>
<sequence length="139" mass="16022">MFGTDDYKKIGNNKKHFLFFNLMTILFFTGISFTFVIPNLKGFDLGFSFLVFLIYIVVANVFVGIFVHKTELVFFISLLFSALGMGWRLWLEWGEFSLVEHTNVVVIVGYPCITALIITLLYAVSEKFKTKKIVIVDRK</sequence>
<feature type="transmembrane region" description="Helical" evidence="1">
    <location>
        <begin position="49"/>
        <end position="67"/>
    </location>
</feature>
<dbReference type="EMBL" id="NHNT01000011">
    <property type="protein sequence ID" value="OUZ38082.1"/>
    <property type="molecule type" value="Genomic_DNA"/>
</dbReference>
<evidence type="ECO:0000313" key="2">
    <source>
        <dbReference type="EMBL" id="OUZ38082.1"/>
    </source>
</evidence>
<feature type="transmembrane region" description="Helical" evidence="1">
    <location>
        <begin position="103"/>
        <end position="124"/>
    </location>
</feature>
<dbReference type="RefSeq" id="WP_087618128.1">
    <property type="nucleotide sequence ID" value="NZ_JAFBEY010000008.1"/>
</dbReference>
<keyword evidence="1" id="KW-0812">Transmembrane</keyword>
<name>A0ABX3ZEH2_9BACL</name>
<feature type="transmembrane region" description="Helical" evidence="1">
    <location>
        <begin position="17"/>
        <end position="37"/>
    </location>
</feature>
<keyword evidence="3" id="KW-1185">Reference proteome</keyword>
<gene>
    <name evidence="2" type="ORF">CBM15_14975</name>
</gene>